<evidence type="ECO:0000313" key="3">
    <source>
        <dbReference type="Proteomes" id="UP001519343"/>
    </source>
</evidence>
<dbReference type="Proteomes" id="UP001519343">
    <property type="component" value="Unassembled WGS sequence"/>
</dbReference>
<sequence>MNIRRLRCVRCKKIHHELPDFVVPYKRYEVDCIENAVSGDRKTADIAADECTFYRWKCWFENFATYLVGCLTSLAIRYSQIPVEPPSEAPRSALQRMGHFVGDAPRWLARVVRPIANTNLWVHTRSAFLSESS</sequence>
<name>A0ABS4GSG0_9BACL</name>
<evidence type="ECO:0000259" key="1">
    <source>
        <dbReference type="Pfam" id="PF20020"/>
    </source>
</evidence>
<keyword evidence="3" id="KW-1185">Reference proteome</keyword>
<dbReference type="Pfam" id="PF20020">
    <property type="entry name" value="DUF6431"/>
    <property type="match status" value="1"/>
</dbReference>
<gene>
    <name evidence="2" type="ORF">J2Z37_003187</name>
</gene>
<reference evidence="2 3" key="1">
    <citation type="submission" date="2021-03" db="EMBL/GenBank/DDBJ databases">
        <title>Genomic Encyclopedia of Type Strains, Phase IV (KMG-IV): sequencing the most valuable type-strain genomes for metagenomic binning, comparative biology and taxonomic classification.</title>
        <authorList>
            <person name="Goeker M."/>
        </authorList>
    </citation>
    <scope>NUCLEOTIDE SEQUENCE [LARGE SCALE GENOMIC DNA]</scope>
    <source>
        <strain evidence="2 3">DSM 24738</strain>
    </source>
</reference>
<evidence type="ECO:0000313" key="2">
    <source>
        <dbReference type="EMBL" id="MBP1933174.1"/>
    </source>
</evidence>
<organism evidence="2 3">
    <name type="scientific">Ammoniphilus resinae</name>
    <dbReference type="NCBI Taxonomy" id="861532"/>
    <lineage>
        <taxon>Bacteria</taxon>
        <taxon>Bacillati</taxon>
        <taxon>Bacillota</taxon>
        <taxon>Bacilli</taxon>
        <taxon>Bacillales</taxon>
        <taxon>Paenibacillaceae</taxon>
        <taxon>Aneurinibacillus group</taxon>
        <taxon>Ammoniphilus</taxon>
    </lineage>
</organism>
<protein>
    <recommendedName>
        <fullName evidence="1">DUF6431 domain-containing protein</fullName>
    </recommendedName>
</protein>
<dbReference type="InterPro" id="IPR045536">
    <property type="entry name" value="DUF6431"/>
</dbReference>
<comment type="caution">
    <text evidence="2">The sequence shown here is derived from an EMBL/GenBank/DDBJ whole genome shotgun (WGS) entry which is preliminary data.</text>
</comment>
<proteinExistence type="predicted"/>
<feature type="domain" description="DUF6431" evidence="1">
    <location>
        <begin position="1"/>
        <end position="56"/>
    </location>
</feature>
<accession>A0ABS4GSG0</accession>
<dbReference type="EMBL" id="JAGGKT010000010">
    <property type="protein sequence ID" value="MBP1933174.1"/>
    <property type="molecule type" value="Genomic_DNA"/>
</dbReference>